<dbReference type="PANTHER" id="PTHR31672:SF8">
    <property type="entry name" value="F-BOX DOMAIN-CONTAINING PROTEIN"/>
    <property type="match status" value="1"/>
</dbReference>
<dbReference type="Gramene" id="MELO3C011980.2.1">
    <property type="protein sequence ID" value="MELO3C011980.2.1"/>
    <property type="gene ID" value="MELO3C011980.2"/>
</dbReference>
<evidence type="ECO:0000259" key="1">
    <source>
        <dbReference type="SMART" id="SM00256"/>
    </source>
</evidence>
<reference evidence="2" key="1">
    <citation type="submission" date="2023-03" db="UniProtKB">
        <authorList>
            <consortium name="EnsemblPlants"/>
        </authorList>
    </citation>
    <scope>IDENTIFICATION</scope>
</reference>
<dbReference type="Gene3D" id="2.120.10.80">
    <property type="entry name" value="Kelch-type beta propeller"/>
    <property type="match status" value="1"/>
</dbReference>
<dbReference type="InterPro" id="IPR050796">
    <property type="entry name" value="SCF_F-box_component"/>
</dbReference>
<dbReference type="SUPFAM" id="SSF81383">
    <property type="entry name" value="F-box domain"/>
    <property type="match status" value="1"/>
</dbReference>
<sequence>MSTEETADEHDGASVHGDILESILSHVPLIDLASSSCVSRGWERAVSSSLSHFNSPKPWLLLHFPSSASAAAYDPRSAIWMDINCRHPITPATAPLRSSHSTLLYTLTPSQFSFSIDPLHLKWHHVSPPLTWRTDPIVALVASRLIVVAGTCVFVDEPPAVEIYDLESNTWETYEYLPSIFAEYATAVWYSVAVDDHKLHIMHKSSAAIFSFDPTEKSWAGPYESKPDPNLFSSIIGFAGGEMVVVGLTGSPEDVQSVKIYGVTGAEFSEWREIGEMPKSLVEKLQGESAEMASIGMSWAGDFLFIHHGSDPVEMIQCEVVGGGCRWGSVPNTVVDDRIRLRGLVLTSSNMGIEELKKALRSERPRITIKIKDCVGD</sequence>
<feature type="domain" description="F-box" evidence="1">
    <location>
        <begin position="18"/>
        <end position="55"/>
    </location>
</feature>
<protein>
    <recommendedName>
        <fullName evidence="1">F-box domain-containing protein</fullName>
    </recommendedName>
</protein>
<organism evidence="2">
    <name type="scientific">Cucumis melo</name>
    <name type="common">Muskmelon</name>
    <dbReference type="NCBI Taxonomy" id="3656"/>
    <lineage>
        <taxon>Eukaryota</taxon>
        <taxon>Viridiplantae</taxon>
        <taxon>Streptophyta</taxon>
        <taxon>Embryophyta</taxon>
        <taxon>Tracheophyta</taxon>
        <taxon>Spermatophyta</taxon>
        <taxon>Magnoliopsida</taxon>
        <taxon>eudicotyledons</taxon>
        <taxon>Gunneridae</taxon>
        <taxon>Pentapetalae</taxon>
        <taxon>rosids</taxon>
        <taxon>fabids</taxon>
        <taxon>Cucurbitales</taxon>
        <taxon>Cucurbitaceae</taxon>
        <taxon>Benincaseae</taxon>
        <taxon>Cucumis</taxon>
    </lineage>
</organism>
<dbReference type="SUPFAM" id="SSF117281">
    <property type="entry name" value="Kelch motif"/>
    <property type="match status" value="1"/>
</dbReference>
<dbReference type="EnsemblPlants" id="MELO3C011980.2.1">
    <property type="protein sequence ID" value="MELO3C011980.2.1"/>
    <property type="gene ID" value="MELO3C011980.2"/>
</dbReference>
<dbReference type="PANTHER" id="PTHR31672">
    <property type="entry name" value="BNACNNG10540D PROTEIN"/>
    <property type="match status" value="1"/>
</dbReference>
<dbReference type="AlphaFoldDB" id="A0A9I9D2C9"/>
<evidence type="ECO:0000313" key="2">
    <source>
        <dbReference type="EnsemblPlants" id="MELO3C011980.2.1"/>
    </source>
</evidence>
<dbReference type="InterPro" id="IPR001810">
    <property type="entry name" value="F-box_dom"/>
</dbReference>
<dbReference type="Pfam" id="PF00646">
    <property type="entry name" value="F-box"/>
    <property type="match status" value="1"/>
</dbReference>
<name>A0A9I9D2C9_CUCME</name>
<accession>A0A9I9D2C9</accession>
<proteinExistence type="predicted"/>
<dbReference type="InterPro" id="IPR015915">
    <property type="entry name" value="Kelch-typ_b-propeller"/>
</dbReference>
<dbReference type="InterPro" id="IPR036047">
    <property type="entry name" value="F-box-like_dom_sf"/>
</dbReference>
<dbReference type="SMART" id="SM00256">
    <property type="entry name" value="FBOX"/>
    <property type="match status" value="1"/>
</dbReference>